<dbReference type="InterPro" id="IPR002035">
    <property type="entry name" value="VWF_A"/>
</dbReference>
<feature type="region of interest" description="Disordered" evidence="1">
    <location>
        <begin position="784"/>
        <end position="815"/>
    </location>
</feature>
<dbReference type="SMART" id="SM00327">
    <property type="entry name" value="VWA"/>
    <property type="match status" value="2"/>
</dbReference>
<dbReference type="SUPFAM" id="SSF53300">
    <property type="entry name" value="vWA-like"/>
    <property type="match status" value="3"/>
</dbReference>
<gene>
    <name evidence="3" type="primary">Vwa3a</name>
</gene>
<reference evidence="3" key="1">
    <citation type="submission" date="2020-04" db="EMBL/GenBank/DDBJ databases">
        <authorList>
            <person name="Neveu A P."/>
        </authorList>
    </citation>
    <scope>NUCLEOTIDE SEQUENCE</scope>
    <source>
        <tissue evidence="3">Whole embryo</tissue>
    </source>
</reference>
<evidence type="ECO:0000256" key="1">
    <source>
        <dbReference type="SAM" id="MobiDB-lite"/>
    </source>
</evidence>
<feature type="region of interest" description="Disordered" evidence="1">
    <location>
        <begin position="1167"/>
        <end position="1199"/>
    </location>
</feature>
<dbReference type="Pfam" id="PF13768">
    <property type="entry name" value="VWA_3"/>
    <property type="match status" value="3"/>
</dbReference>
<dbReference type="PANTHER" id="PTHR46478:SF1">
    <property type="entry name" value="VON WILLEBRAND FACTOR A DOMAIN-CONTAINING PROTEIN 3A"/>
    <property type="match status" value="1"/>
</dbReference>
<feature type="compositionally biased region" description="Polar residues" evidence="1">
    <location>
        <begin position="791"/>
        <end position="801"/>
    </location>
</feature>
<evidence type="ECO:0000259" key="2">
    <source>
        <dbReference type="PROSITE" id="PS50234"/>
    </source>
</evidence>
<feature type="domain" description="VWFA" evidence="2">
    <location>
        <begin position="957"/>
        <end position="1152"/>
    </location>
</feature>
<sequence length="1199" mass="136315">MEEILDNAQFLNGADISSQCDEAKHFGKRKAWKMDSLDRLSIVPQSDLIVTHVNQTLDLQKAKAFSAVPNKSQTSEEWLSNHSIEHQKLTLKDLLQRGKQVRKAGEGKHLVFDATVITEIEYKLNVAIEQYHKRVKWLLEGSKKLFGLVKGDRVGVLIDSSDANTGFGRLQDFQQSLLYLIDEQLQHKKSLYLLSFGSEPENLWNHARDVNIRILEEARDFIRGLHPAGGCNLLKAFKKILKVKKLNSILIILGNCPDQTSNVLFDYIQQCLLGKKLPIHAVAYDTSNHMTHETLRKLAECSNGRYHCFNSSDDREVYKSFDIQLLLREAQRSIDVISKIKQMRTGMLGDALISIENEISMEVNRLSTARFLPRPPNHHRPLSIETPNFHPAPSSEWLAENGLKARSLNLFQILAPNAFDPVQDFIPILRKSVGSKIHGQAMQQFEWHDGSVKNVHVDVAMLYEYQKQLGSAVKAFEKRIEWLASGSRRIWGTICEKRVIFLVDTSISNKAYVIHIQHSLRLMMEQQIANKEAFNIIAFGSHPKMWKPHMVKPSPENLQAAWRWVQNLEAFGSRNLLSAFRASIENEEDIKLYGRPQGLYLFTSGIPDQEEDVVCSFVSETCIGCELKIHCDLFSIDDYSVSESELPSRYATIQQTADYLRNLAHCSGGRFHWFRETGIVESDDIIILTCEMDRAVYFSNRCSQLVDSVKERDGLRREQMALKQLMLCDGPTTARKKRPETPKQVEFIEPRPTALTRARMSMQQEGDAPKALAWKVPNRKATLPSVPYGSAESSDANGQKATKSKKSPKSQQQPFYVEDKNNVGVVYKKYPKQKSVRKAVPEPIFPQVEERISTKAWLKKYGINKLKLNLHRYVSGPVCIHEKSKVKTAGSTITSKWFCSIFPSAEIDGEIRHIDMQESEMDDYELHVTSAIHRYLKRLQWLLSGSRRLFGNILENNVVILIDISGSMSFYMEELKKEMTSLIWEQLNASKIAFNLISFSNATNSWQESVTEANETSCHDAVQWVSSLKPLGGTATLDALQIAFEDKDAEAIYLMTDGKPDTSVKLTLEKAHELNKGKIPVHTISFNCDDRTANDFLKKLAATSGGRFHRSHGEADAHFAAHRLMQDGCLDEDDPNLPSFEGDDLRKLNNEITKGRKFLTQARHFRDVIRDHKDQNRAEPEAQTSSGDKKMISNKPFLP</sequence>
<name>A0A6F9DX92_9ASCI</name>
<dbReference type="PANTHER" id="PTHR46478">
    <property type="entry name" value="VON WILLEBRAND FACTOR A DOMAIN-CONTAINING PROTEIN 3A"/>
    <property type="match status" value="1"/>
</dbReference>
<protein>
    <submittedName>
        <fullName evidence="3">von Willebrand factor A domain-containing protein 3A</fullName>
    </submittedName>
</protein>
<dbReference type="Gene3D" id="3.40.50.410">
    <property type="entry name" value="von Willebrand factor, type A domain"/>
    <property type="match status" value="3"/>
</dbReference>
<accession>A0A6F9DX92</accession>
<dbReference type="PROSITE" id="PS50234">
    <property type="entry name" value="VWFA"/>
    <property type="match status" value="1"/>
</dbReference>
<dbReference type="EMBL" id="LR791796">
    <property type="protein sequence ID" value="CAB3267658.1"/>
    <property type="molecule type" value="mRNA"/>
</dbReference>
<organism evidence="3">
    <name type="scientific">Phallusia mammillata</name>
    <dbReference type="NCBI Taxonomy" id="59560"/>
    <lineage>
        <taxon>Eukaryota</taxon>
        <taxon>Metazoa</taxon>
        <taxon>Chordata</taxon>
        <taxon>Tunicata</taxon>
        <taxon>Ascidiacea</taxon>
        <taxon>Phlebobranchia</taxon>
        <taxon>Ascidiidae</taxon>
        <taxon>Phallusia</taxon>
    </lineage>
</organism>
<proteinExistence type="evidence at transcript level"/>
<evidence type="ECO:0000313" key="3">
    <source>
        <dbReference type="EMBL" id="CAB3267658.1"/>
    </source>
</evidence>
<dbReference type="InterPro" id="IPR036465">
    <property type="entry name" value="vWFA_dom_sf"/>
</dbReference>
<feature type="compositionally biased region" description="Basic and acidic residues" evidence="1">
    <location>
        <begin position="1167"/>
        <end position="1180"/>
    </location>
</feature>
<dbReference type="AlphaFoldDB" id="A0A6F9DX92"/>